<evidence type="ECO:0000313" key="3">
    <source>
        <dbReference type="Proteomes" id="UP000294881"/>
    </source>
</evidence>
<gene>
    <name evidence="2" type="ORF">EV666_11921</name>
</gene>
<dbReference type="GO" id="GO:0005507">
    <property type="term" value="F:copper ion binding"/>
    <property type="evidence" value="ECO:0007669"/>
    <property type="project" value="TreeGrafter"/>
</dbReference>
<dbReference type="AlphaFoldDB" id="A0A4R2GJR2"/>
<evidence type="ECO:0000313" key="2">
    <source>
        <dbReference type="EMBL" id="TCO09026.1"/>
    </source>
</evidence>
<protein>
    <submittedName>
        <fullName evidence="2">Periplasmic divalent cation tolerance protein</fullName>
    </submittedName>
</protein>
<comment type="caution">
    <text evidence="2">The sequence shown here is derived from an EMBL/GenBank/DDBJ whole genome shotgun (WGS) entry which is preliminary data.</text>
</comment>
<dbReference type="InterPro" id="IPR011322">
    <property type="entry name" value="N-reg_PII-like_a/b"/>
</dbReference>
<dbReference type="EMBL" id="SLWL01000019">
    <property type="protein sequence ID" value="TCO09026.1"/>
    <property type="molecule type" value="Genomic_DNA"/>
</dbReference>
<dbReference type="RefSeq" id="WP_165910053.1">
    <property type="nucleotide sequence ID" value="NZ_JBHUNN010000002.1"/>
</dbReference>
<organism evidence="2 3">
    <name type="scientific">Camelimonas lactis</name>
    <dbReference type="NCBI Taxonomy" id="659006"/>
    <lineage>
        <taxon>Bacteria</taxon>
        <taxon>Pseudomonadati</taxon>
        <taxon>Pseudomonadota</taxon>
        <taxon>Alphaproteobacteria</taxon>
        <taxon>Hyphomicrobiales</taxon>
        <taxon>Chelatococcaceae</taxon>
        <taxon>Camelimonas</taxon>
    </lineage>
</organism>
<sequence length="104" mass="11077">MSEFVFLYTTFPGEAAAARVARELVEAGLVACANIIPGMRSIYRYGDGVEEGQEVVVIFKLPAKAAEAAAGRLRALHPYETPVVAFLHVAPDAATAAWLREATG</sequence>
<dbReference type="GO" id="GO:0010038">
    <property type="term" value="P:response to metal ion"/>
    <property type="evidence" value="ECO:0007669"/>
    <property type="project" value="InterPro"/>
</dbReference>
<dbReference type="SUPFAM" id="SSF54913">
    <property type="entry name" value="GlnB-like"/>
    <property type="match status" value="1"/>
</dbReference>
<dbReference type="PANTHER" id="PTHR23419:SF8">
    <property type="entry name" value="FI09726P"/>
    <property type="match status" value="1"/>
</dbReference>
<evidence type="ECO:0000256" key="1">
    <source>
        <dbReference type="ARBA" id="ARBA00010169"/>
    </source>
</evidence>
<dbReference type="Pfam" id="PF03091">
    <property type="entry name" value="CutA1"/>
    <property type="match status" value="1"/>
</dbReference>
<reference evidence="2 3" key="1">
    <citation type="submission" date="2019-03" db="EMBL/GenBank/DDBJ databases">
        <title>Genomic Encyclopedia of Type Strains, Phase IV (KMG-IV): sequencing the most valuable type-strain genomes for metagenomic binning, comparative biology and taxonomic classification.</title>
        <authorList>
            <person name="Goeker M."/>
        </authorList>
    </citation>
    <scope>NUCLEOTIDE SEQUENCE [LARGE SCALE GENOMIC DNA]</scope>
    <source>
        <strain evidence="2 3">DSM 22958</strain>
    </source>
</reference>
<comment type="similarity">
    <text evidence="1">Belongs to the CutA family.</text>
</comment>
<dbReference type="InterPro" id="IPR004323">
    <property type="entry name" value="Ion_tolerance_CutA"/>
</dbReference>
<dbReference type="Proteomes" id="UP000294881">
    <property type="component" value="Unassembled WGS sequence"/>
</dbReference>
<accession>A0A4R2GJR2</accession>
<dbReference type="Gene3D" id="3.30.70.120">
    <property type="match status" value="1"/>
</dbReference>
<name>A0A4R2GJR2_9HYPH</name>
<keyword evidence="3" id="KW-1185">Reference proteome</keyword>
<dbReference type="PANTHER" id="PTHR23419">
    <property type="entry name" value="DIVALENT CATION TOLERANCE CUTA-RELATED"/>
    <property type="match status" value="1"/>
</dbReference>
<dbReference type="InterPro" id="IPR015867">
    <property type="entry name" value="N-reg_PII/ATP_PRibTrfase_C"/>
</dbReference>
<proteinExistence type="inferred from homology"/>